<accession>A0A182INQ3</accession>
<organism evidence="1">
    <name type="scientific">Anopheles atroparvus</name>
    <name type="common">European mosquito</name>
    <dbReference type="NCBI Taxonomy" id="41427"/>
    <lineage>
        <taxon>Eukaryota</taxon>
        <taxon>Metazoa</taxon>
        <taxon>Ecdysozoa</taxon>
        <taxon>Arthropoda</taxon>
        <taxon>Hexapoda</taxon>
        <taxon>Insecta</taxon>
        <taxon>Pterygota</taxon>
        <taxon>Neoptera</taxon>
        <taxon>Endopterygota</taxon>
        <taxon>Diptera</taxon>
        <taxon>Nematocera</taxon>
        <taxon>Culicoidea</taxon>
        <taxon>Culicidae</taxon>
        <taxon>Anophelinae</taxon>
        <taxon>Anopheles</taxon>
    </lineage>
</organism>
<dbReference type="VEuPathDB" id="VectorBase:AATE002572"/>
<sequence>MVVIVRRSLAMVVLLRGLVSLDGFPLDLGDEAALALDVVLDGALVAIGVDQVVFTLGGVVLPSLALSVHIAGVIIVHIVVVFVVDGTKVLFLMVIVLGLVGLLVAIVTLCADRCDDGKYCKNLIQSI</sequence>
<protein>
    <submittedName>
        <fullName evidence="1">Uncharacterized protein</fullName>
    </submittedName>
</protein>
<dbReference type="EnsemblMetazoa" id="AATE002572-RA">
    <property type="protein sequence ID" value="AATE002572-PA.1"/>
    <property type="gene ID" value="AATE002572"/>
</dbReference>
<proteinExistence type="predicted"/>
<reference evidence="1" key="1">
    <citation type="submission" date="2022-08" db="UniProtKB">
        <authorList>
            <consortium name="EnsemblMetazoa"/>
        </authorList>
    </citation>
    <scope>IDENTIFICATION</scope>
    <source>
        <strain evidence="1">EBRO</strain>
    </source>
</reference>
<dbReference type="AlphaFoldDB" id="A0A182INQ3"/>
<evidence type="ECO:0000313" key="1">
    <source>
        <dbReference type="EnsemblMetazoa" id="AATE002572-PA.1"/>
    </source>
</evidence>
<name>A0A182INQ3_ANOAO</name>